<dbReference type="RefSeq" id="WP_011509544.1">
    <property type="nucleotide sequence ID" value="NC_007964.1"/>
</dbReference>
<dbReference type="Pfam" id="PF00486">
    <property type="entry name" value="Trans_reg_C"/>
    <property type="match status" value="1"/>
</dbReference>
<dbReference type="PROSITE" id="PS51755">
    <property type="entry name" value="OMPR_PHOB"/>
    <property type="match status" value="1"/>
</dbReference>
<feature type="modified residue" description="4-aspartylphosphate" evidence="6">
    <location>
        <position position="51"/>
    </location>
</feature>
<keyword evidence="2" id="KW-0902">Two-component regulatory system</keyword>
<feature type="DNA-binding region" description="OmpR/PhoB-type" evidence="7">
    <location>
        <begin position="124"/>
        <end position="218"/>
    </location>
</feature>
<evidence type="ECO:0000256" key="7">
    <source>
        <dbReference type="PROSITE-ProRule" id="PRU01091"/>
    </source>
</evidence>
<reference evidence="10 11" key="1">
    <citation type="submission" date="2006-03" db="EMBL/GenBank/DDBJ databases">
        <title>Complete sequence of chromosome of Nitrobacter hamburgensis X14.</title>
        <authorList>
            <consortium name="US DOE Joint Genome Institute"/>
            <person name="Copeland A."/>
            <person name="Lucas S."/>
            <person name="Lapidus A."/>
            <person name="Barry K."/>
            <person name="Detter J.C."/>
            <person name="Glavina del Rio T."/>
            <person name="Hammon N."/>
            <person name="Israni S."/>
            <person name="Dalin E."/>
            <person name="Tice H."/>
            <person name="Pitluck S."/>
            <person name="Chain P."/>
            <person name="Malfatti S."/>
            <person name="Shin M."/>
            <person name="Vergez L."/>
            <person name="Schmutz J."/>
            <person name="Larimer F."/>
            <person name="Land M."/>
            <person name="Hauser L."/>
            <person name="Kyrpides N."/>
            <person name="Ivanova N."/>
            <person name="Ward B."/>
            <person name="Arp D."/>
            <person name="Klotz M."/>
            <person name="Stein L."/>
            <person name="O'Mullan G."/>
            <person name="Starkenburg S."/>
            <person name="Sayavedra L."/>
            <person name="Poret-Peterson A.T."/>
            <person name="Gentry M.E."/>
            <person name="Bruce D."/>
            <person name="Richardson P."/>
        </authorList>
    </citation>
    <scope>NUCLEOTIDE SEQUENCE [LARGE SCALE GENOMIC DNA]</scope>
    <source>
        <strain evidence="11">DSM 10229 / NCIMB 13809 / X14</strain>
    </source>
</reference>
<evidence type="ECO:0000259" key="8">
    <source>
        <dbReference type="PROSITE" id="PS50110"/>
    </source>
</evidence>
<dbReference type="STRING" id="323097.Nham_0998"/>
<evidence type="ECO:0000256" key="5">
    <source>
        <dbReference type="ARBA" id="ARBA00023163"/>
    </source>
</evidence>
<dbReference type="GO" id="GO:0032993">
    <property type="term" value="C:protein-DNA complex"/>
    <property type="evidence" value="ECO:0007669"/>
    <property type="project" value="TreeGrafter"/>
</dbReference>
<organism evidence="10 11">
    <name type="scientific">Nitrobacter hamburgensis (strain DSM 10229 / NCIMB 13809 / X14)</name>
    <dbReference type="NCBI Taxonomy" id="323097"/>
    <lineage>
        <taxon>Bacteria</taxon>
        <taxon>Pseudomonadati</taxon>
        <taxon>Pseudomonadota</taxon>
        <taxon>Alphaproteobacteria</taxon>
        <taxon>Hyphomicrobiales</taxon>
        <taxon>Nitrobacteraceae</taxon>
        <taxon>Nitrobacter</taxon>
    </lineage>
</organism>
<dbReference type="Proteomes" id="UP000001953">
    <property type="component" value="Chromosome"/>
</dbReference>
<dbReference type="GO" id="GO:0000976">
    <property type="term" value="F:transcription cis-regulatory region binding"/>
    <property type="evidence" value="ECO:0007669"/>
    <property type="project" value="TreeGrafter"/>
</dbReference>
<keyword evidence="11" id="KW-1185">Reference proteome</keyword>
<dbReference type="HOGENOM" id="CLU_000445_30_1_5"/>
<dbReference type="InterPro" id="IPR039420">
    <property type="entry name" value="WalR-like"/>
</dbReference>
<dbReference type="InterPro" id="IPR001867">
    <property type="entry name" value="OmpR/PhoB-type_DNA-bd"/>
</dbReference>
<dbReference type="GO" id="GO:0005829">
    <property type="term" value="C:cytosol"/>
    <property type="evidence" value="ECO:0007669"/>
    <property type="project" value="TreeGrafter"/>
</dbReference>
<keyword evidence="4 7" id="KW-0238">DNA-binding</keyword>
<dbReference type="Gene3D" id="3.40.50.2300">
    <property type="match status" value="1"/>
</dbReference>
<dbReference type="PROSITE" id="PS50110">
    <property type="entry name" value="RESPONSE_REGULATORY"/>
    <property type="match status" value="1"/>
</dbReference>
<keyword evidence="5" id="KW-0804">Transcription</keyword>
<feature type="domain" description="OmpR/PhoB-type" evidence="9">
    <location>
        <begin position="124"/>
        <end position="218"/>
    </location>
</feature>
<sequence>MRILLVEDDQMVGAAVTQALKDAAYAVDWVKDGQTAIEAARAETYDLTLLDLGLPSRDGTEVLRAFRTMNRQLPVIIVTARDAIDDRIHGLDLGADDYLVKPFEIRELLARMRAILRRQGSGNAAILSNGTISLDPATHEVAHGGGAARLTAREFALLQALMLRPGTILSRVDLERHIYGWNEEVESNAVEFLIHAIRKKLGASSIRNVRGVGWMVDRSC</sequence>
<keyword evidence="1 6" id="KW-0597">Phosphoprotein</keyword>
<dbReference type="SMART" id="SM00448">
    <property type="entry name" value="REC"/>
    <property type="match status" value="1"/>
</dbReference>
<evidence type="ECO:0000256" key="2">
    <source>
        <dbReference type="ARBA" id="ARBA00023012"/>
    </source>
</evidence>
<evidence type="ECO:0000313" key="11">
    <source>
        <dbReference type="Proteomes" id="UP000001953"/>
    </source>
</evidence>
<dbReference type="InterPro" id="IPR011006">
    <property type="entry name" value="CheY-like_superfamily"/>
</dbReference>
<dbReference type="eggNOG" id="COG0745">
    <property type="taxonomic scope" value="Bacteria"/>
</dbReference>
<dbReference type="InterPro" id="IPR036388">
    <property type="entry name" value="WH-like_DNA-bd_sf"/>
</dbReference>
<feature type="domain" description="Response regulatory" evidence="8">
    <location>
        <begin position="2"/>
        <end position="116"/>
    </location>
</feature>
<dbReference type="AlphaFoldDB" id="Q1QPJ9"/>
<evidence type="ECO:0000259" key="9">
    <source>
        <dbReference type="PROSITE" id="PS51755"/>
    </source>
</evidence>
<accession>Q1QPJ9</accession>
<dbReference type="FunFam" id="3.40.50.2300:FF:000002">
    <property type="entry name" value="DNA-binding response regulator PhoP"/>
    <property type="match status" value="1"/>
</dbReference>
<evidence type="ECO:0000256" key="3">
    <source>
        <dbReference type="ARBA" id="ARBA00023015"/>
    </source>
</evidence>
<protein>
    <submittedName>
        <fullName evidence="10">Two component transcriptional regulator, winged helix family</fullName>
    </submittedName>
</protein>
<dbReference type="OrthoDB" id="9802426at2"/>
<evidence type="ECO:0000256" key="6">
    <source>
        <dbReference type="PROSITE-ProRule" id="PRU00169"/>
    </source>
</evidence>
<evidence type="ECO:0000256" key="1">
    <source>
        <dbReference type="ARBA" id="ARBA00022553"/>
    </source>
</evidence>
<dbReference type="CDD" id="cd00383">
    <property type="entry name" value="trans_reg_C"/>
    <property type="match status" value="1"/>
</dbReference>
<proteinExistence type="predicted"/>
<dbReference type="GO" id="GO:0006355">
    <property type="term" value="P:regulation of DNA-templated transcription"/>
    <property type="evidence" value="ECO:0007669"/>
    <property type="project" value="InterPro"/>
</dbReference>
<name>Q1QPJ9_NITHX</name>
<dbReference type="GO" id="GO:0000156">
    <property type="term" value="F:phosphorelay response regulator activity"/>
    <property type="evidence" value="ECO:0007669"/>
    <property type="project" value="TreeGrafter"/>
</dbReference>
<dbReference type="InterPro" id="IPR001789">
    <property type="entry name" value="Sig_transdc_resp-reg_receiver"/>
</dbReference>
<evidence type="ECO:0000313" key="10">
    <source>
        <dbReference type="EMBL" id="ABE61848.1"/>
    </source>
</evidence>
<dbReference type="CDD" id="cd17624">
    <property type="entry name" value="REC_OmpR_PmrA-like"/>
    <property type="match status" value="1"/>
</dbReference>
<dbReference type="PANTHER" id="PTHR48111:SF67">
    <property type="entry name" value="TRANSCRIPTIONAL REGULATORY PROTEIN TCTD"/>
    <property type="match status" value="1"/>
</dbReference>
<dbReference type="Pfam" id="PF00072">
    <property type="entry name" value="Response_reg"/>
    <property type="match status" value="1"/>
</dbReference>
<keyword evidence="3" id="KW-0805">Transcription regulation</keyword>
<dbReference type="KEGG" id="nha:Nham_0998"/>
<dbReference type="Gene3D" id="1.10.10.10">
    <property type="entry name" value="Winged helix-like DNA-binding domain superfamily/Winged helix DNA-binding domain"/>
    <property type="match status" value="1"/>
</dbReference>
<dbReference type="SMART" id="SM00862">
    <property type="entry name" value="Trans_reg_C"/>
    <property type="match status" value="1"/>
</dbReference>
<evidence type="ECO:0000256" key="4">
    <source>
        <dbReference type="ARBA" id="ARBA00023125"/>
    </source>
</evidence>
<gene>
    <name evidence="10" type="ordered locus">Nham_0998</name>
</gene>
<dbReference type="Gene3D" id="6.10.250.690">
    <property type="match status" value="1"/>
</dbReference>
<dbReference type="EMBL" id="CP000319">
    <property type="protein sequence ID" value="ABE61848.1"/>
    <property type="molecule type" value="Genomic_DNA"/>
</dbReference>
<dbReference type="PANTHER" id="PTHR48111">
    <property type="entry name" value="REGULATOR OF RPOS"/>
    <property type="match status" value="1"/>
</dbReference>
<dbReference type="SUPFAM" id="SSF52172">
    <property type="entry name" value="CheY-like"/>
    <property type="match status" value="1"/>
</dbReference>